<dbReference type="EMBL" id="CP048882">
    <property type="protein sequence ID" value="QPP05176.1"/>
    <property type="molecule type" value="Genomic_DNA"/>
</dbReference>
<keyword evidence="3" id="KW-1185">Reference proteome</keyword>
<evidence type="ECO:0000313" key="3">
    <source>
        <dbReference type="Proteomes" id="UP000595046"/>
    </source>
</evidence>
<dbReference type="RefSeq" id="WP_197348676.1">
    <property type="nucleotide sequence ID" value="NZ_CP048882.1"/>
</dbReference>
<evidence type="ECO:0000256" key="1">
    <source>
        <dbReference type="SAM" id="MobiDB-lite"/>
    </source>
</evidence>
<organism evidence="2 3">
    <name type="scientific">Streptomyces bathyalis</name>
    <dbReference type="NCBI Taxonomy" id="2710756"/>
    <lineage>
        <taxon>Bacteria</taxon>
        <taxon>Bacillati</taxon>
        <taxon>Actinomycetota</taxon>
        <taxon>Actinomycetes</taxon>
        <taxon>Kitasatosporales</taxon>
        <taxon>Streptomycetaceae</taxon>
        <taxon>Streptomyces</taxon>
    </lineage>
</organism>
<dbReference type="CDD" id="cd06257">
    <property type="entry name" value="DnaJ"/>
    <property type="match status" value="1"/>
</dbReference>
<dbReference type="KEGG" id="sbat:G4Z16_00855"/>
<gene>
    <name evidence="2" type="ORF">G4Z16_00855</name>
</gene>
<dbReference type="AlphaFoldDB" id="A0A7T1T2G8"/>
<accession>A0A7T1T2G8</accession>
<feature type="compositionally biased region" description="Basic and acidic residues" evidence="1">
    <location>
        <begin position="131"/>
        <end position="144"/>
    </location>
</feature>
<dbReference type="SUPFAM" id="SSF46565">
    <property type="entry name" value="Chaperone J-domain"/>
    <property type="match status" value="1"/>
</dbReference>
<feature type="region of interest" description="Disordered" evidence="1">
    <location>
        <begin position="219"/>
        <end position="241"/>
    </location>
</feature>
<sequence length="241" mass="27526">MRPYATSLAYADTRGDGAVGREWLFGVPYAGDDGTLLPWCMHCGQPMVDPCSPGATRPYFDVAADESEPACSTGHDHFPVYIWTPWDSWYEVSHIDLDSRNQAAEQQGRPRRGPFDAGDLYDTQPQHQRHDRNQAEQARRHQRQTERYSALYRWAMRRPLSREAAHHILCELADAAPQERSIKQLQRAAALRWHPDREGGNEEVFQFAQEAYDVLDPPAHRCRSAAAPPQPTTGQHQARRR</sequence>
<dbReference type="InterPro" id="IPR001623">
    <property type="entry name" value="DnaJ_domain"/>
</dbReference>
<protein>
    <submittedName>
        <fullName evidence="2">J domain-containing protein</fullName>
    </submittedName>
</protein>
<evidence type="ECO:0000313" key="2">
    <source>
        <dbReference type="EMBL" id="QPP05176.1"/>
    </source>
</evidence>
<dbReference type="Gene3D" id="1.10.287.110">
    <property type="entry name" value="DnaJ domain"/>
    <property type="match status" value="1"/>
</dbReference>
<dbReference type="InterPro" id="IPR036869">
    <property type="entry name" value="J_dom_sf"/>
</dbReference>
<dbReference type="Proteomes" id="UP000595046">
    <property type="component" value="Chromosome"/>
</dbReference>
<feature type="region of interest" description="Disordered" evidence="1">
    <location>
        <begin position="101"/>
        <end position="144"/>
    </location>
</feature>
<reference evidence="3" key="1">
    <citation type="submission" date="2020-02" db="EMBL/GenBank/DDBJ databases">
        <title>Streptomyces sp. ASO4wet.</title>
        <authorList>
            <person name="Risdian C."/>
            <person name="Landwehr W."/>
            <person name="Schupp P."/>
            <person name="Wink J."/>
        </authorList>
    </citation>
    <scope>NUCLEOTIDE SEQUENCE [LARGE SCALE GENOMIC DNA]</scope>
    <source>
        <strain evidence="3">ASO4wet</strain>
    </source>
</reference>
<proteinExistence type="predicted"/>
<name>A0A7T1T2G8_9ACTN</name>
<feature type="compositionally biased region" description="Polar residues" evidence="1">
    <location>
        <begin position="232"/>
        <end position="241"/>
    </location>
</feature>